<comment type="caution">
    <text evidence="9">The sequence shown here is derived from an EMBL/GenBank/DDBJ whole genome shotgun (WGS) entry which is preliminary data.</text>
</comment>
<keyword evidence="10" id="KW-1185">Reference proteome</keyword>
<dbReference type="InterPro" id="IPR046372">
    <property type="entry name" value="PARG_cat_C"/>
</dbReference>
<dbReference type="InterPro" id="IPR007724">
    <property type="entry name" value="Poly_GlycHdrlase"/>
</dbReference>
<dbReference type="InterPro" id="IPR048362">
    <property type="entry name" value="PARG_helical"/>
</dbReference>
<organism evidence="9 10">
    <name type="scientific">Naegleria lovaniensis</name>
    <name type="common">Amoeba</name>
    <dbReference type="NCBI Taxonomy" id="51637"/>
    <lineage>
        <taxon>Eukaryota</taxon>
        <taxon>Discoba</taxon>
        <taxon>Heterolobosea</taxon>
        <taxon>Tetramitia</taxon>
        <taxon>Eutetramitia</taxon>
        <taxon>Vahlkampfiidae</taxon>
        <taxon>Naegleria</taxon>
    </lineage>
</organism>
<evidence type="ECO:0000313" key="10">
    <source>
        <dbReference type="Proteomes" id="UP000816034"/>
    </source>
</evidence>
<dbReference type="GO" id="GO:0006282">
    <property type="term" value="P:regulation of DNA repair"/>
    <property type="evidence" value="ECO:0007669"/>
    <property type="project" value="InterPro"/>
</dbReference>
<feature type="binding site" evidence="5">
    <location>
        <position position="368"/>
    </location>
    <ligand>
        <name>substrate</name>
    </ligand>
</feature>
<accession>A0AA88KKI8</accession>
<dbReference type="GO" id="GO:1990966">
    <property type="term" value="P:ATP generation from poly-ADP-D-ribose"/>
    <property type="evidence" value="ECO:0007669"/>
    <property type="project" value="TreeGrafter"/>
</dbReference>
<dbReference type="Pfam" id="PF20811">
    <property type="entry name" value="PARG_cat_N"/>
    <property type="match status" value="1"/>
</dbReference>
<dbReference type="EMBL" id="PYSW02000023">
    <property type="protein sequence ID" value="KAG2382670.1"/>
    <property type="molecule type" value="Genomic_DNA"/>
</dbReference>
<evidence type="ECO:0000256" key="4">
    <source>
        <dbReference type="PIRSR" id="PIRSR607724-1"/>
    </source>
</evidence>
<protein>
    <recommendedName>
        <fullName evidence="2">poly(ADP-ribose) glycohydrolase</fullName>
        <ecNumber evidence="2">3.2.1.143</ecNumber>
    </recommendedName>
</protein>
<evidence type="ECO:0000259" key="8">
    <source>
        <dbReference type="Pfam" id="PF20811"/>
    </source>
</evidence>
<gene>
    <name evidence="9" type="ORF">C9374_005250</name>
</gene>
<dbReference type="GeneID" id="68097705"/>
<evidence type="ECO:0000256" key="2">
    <source>
        <dbReference type="ARBA" id="ARBA00012255"/>
    </source>
</evidence>
<feature type="binding site" evidence="5">
    <location>
        <position position="313"/>
    </location>
    <ligand>
        <name>substrate</name>
    </ligand>
</feature>
<dbReference type="GO" id="GO:0009225">
    <property type="term" value="P:nucleotide-sugar metabolic process"/>
    <property type="evidence" value="ECO:0007669"/>
    <property type="project" value="TreeGrafter"/>
</dbReference>
<feature type="region of interest" description="Disordered" evidence="6">
    <location>
        <begin position="1"/>
        <end position="39"/>
    </location>
</feature>
<evidence type="ECO:0000256" key="1">
    <source>
        <dbReference type="ARBA" id="ARBA00009545"/>
    </source>
</evidence>
<feature type="active site" evidence="4">
    <location>
        <position position="329"/>
    </location>
</feature>
<evidence type="ECO:0000256" key="6">
    <source>
        <dbReference type="SAM" id="MobiDB-lite"/>
    </source>
</evidence>
<name>A0AA88KKI8_NAELO</name>
<sequence length="567" mass="64934">MPAKNPFRSKHNNKISQRDSSHLARHQNQQQQQRDLTMNQPNIQRSDLYFSRTISFPFTLSYWPLIEQALSDPIQNSSQLNQVLINIQKAVCEAVGMTPFTPVQSQTSLTLLLEGKIFGEEWKQRDQFFETTLPFMMDLVKQSPNILGPDAYQLYGQVHSTIISNEGLLPVMGTLNRIPVLARPKSKVMTFNKLECACILANAFFLTWPRLADTREASVQMPSINFDTLFKDSRPSSIAKLLMIIHYFERISARNYNEIASHGSMTVIRKCVDARRVKDQIRLDSFMPLSDMSVHTEGSLEQCENALHADFANCYIGGGVLRGGAVQEEIRFCLSPEAIVTRLFVEKLDDNEVLYILGTEQFSEHDGYGSSLKFKGDYVDKNYIVDGFGNRQFTSQIVAFDSLYYTHHDKVNQWRSEHIDREIVKAYAAFSVTPNRLNVNIHTKISTGNWGCGAFNCDKELKFLIQYLAASISQCSLHYYTFGDYELENKIEKFVHTITTHKFSVLRIYQVLIGMWSLDVLPNLETENYYPSTLKFVVETLLKEQLEESLQQMDESDSQLFAPSIDL</sequence>
<dbReference type="Proteomes" id="UP000816034">
    <property type="component" value="Unassembled WGS sequence"/>
</dbReference>
<dbReference type="PANTHER" id="PTHR12837">
    <property type="entry name" value="POLY ADP-RIBOSE GLYCOHYDROLASE"/>
    <property type="match status" value="1"/>
</dbReference>
<feature type="domain" description="PARG catalytic Macro" evidence="7">
    <location>
        <begin position="287"/>
        <end position="488"/>
    </location>
</feature>
<dbReference type="EC" id="3.2.1.143" evidence="2"/>
<dbReference type="GO" id="GO:0005975">
    <property type="term" value="P:carbohydrate metabolic process"/>
    <property type="evidence" value="ECO:0007669"/>
    <property type="project" value="InterPro"/>
</dbReference>
<feature type="domain" description="PARG helical" evidence="8">
    <location>
        <begin position="123"/>
        <end position="256"/>
    </location>
</feature>
<dbReference type="Pfam" id="PF05028">
    <property type="entry name" value="PARG_cat_C"/>
    <property type="match status" value="1"/>
</dbReference>
<dbReference type="AlphaFoldDB" id="A0AA88KKI8"/>
<dbReference type="GO" id="GO:0005634">
    <property type="term" value="C:nucleus"/>
    <property type="evidence" value="ECO:0007669"/>
    <property type="project" value="TreeGrafter"/>
</dbReference>
<feature type="active site" evidence="4">
    <location>
        <position position="310"/>
    </location>
</feature>
<reference evidence="9 10" key="1">
    <citation type="journal article" date="2018" name="BMC Genomics">
        <title>The genome of Naegleria lovaniensis, the basis for a comparative approach to unravel pathogenicity factors of the human pathogenic amoeba N. fowleri.</title>
        <authorList>
            <person name="Liechti N."/>
            <person name="Schurch N."/>
            <person name="Bruggmann R."/>
            <person name="Wittwer M."/>
        </authorList>
    </citation>
    <scope>NUCLEOTIDE SEQUENCE [LARGE SCALE GENOMIC DNA]</scope>
    <source>
        <strain evidence="9 10">ATCC 30569</strain>
    </source>
</reference>
<comment type="similarity">
    <text evidence="1">Belongs to the poly(ADP-ribose) glycohydrolase family.</text>
</comment>
<proteinExistence type="inferred from homology"/>
<dbReference type="PANTHER" id="PTHR12837:SF0">
    <property type="entry name" value="POLY(ADP-RIBOSE) GLYCOHYDROLASE"/>
    <property type="match status" value="1"/>
</dbReference>
<keyword evidence="3" id="KW-0378">Hydrolase</keyword>
<feature type="binding site" evidence="5">
    <location>
        <position position="327"/>
    </location>
    <ligand>
        <name>substrate</name>
    </ligand>
</feature>
<evidence type="ECO:0000256" key="5">
    <source>
        <dbReference type="PIRSR" id="PIRSR607724-2"/>
    </source>
</evidence>
<dbReference type="RefSeq" id="XP_044548349.1">
    <property type="nucleotide sequence ID" value="XM_044694980.1"/>
</dbReference>
<evidence type="ECO:0000259" key="7">
    <source>
        <dbReference type="Pfam" id="PF05028"/>
    </source>
</evidence>
<dbReference type="GO" id="GO:0004649">
    <property type="term" value="F:poly(ADP-ribose) glycohydrolase activity"/>
    <property type="evidence" value="ECO:0007669"/>
    <property type="project" value="UniProtKB-EC"/>
</dbReference>
<evidence type="ECO:0000256" key="3">
    <source>
        <dbReference type="ARBA" id="ARBA00022801"/>
    </source>
</evidence>
<evidence type="ECO:0000313" key="9">
    <source>
        <dbReference type="EMBL" id="KAG2382670.1"/>
    </source>
</evidence>
<dbReference type="GO" id="GO:0005737">
    <property type="term" value="C:cytoplasm"/>
    <property type="evidence" value="ECO:0007669"/>
    <property type="project" value="TreeGrafter"/>
</dbReference>
<feature type="active site" evidence="4">
    <location>
        <position position="328"/>
    </location>
</feature>